<dbReference type="OrthoDB" id="5976022at2759"/>
<dbReference type="SUPFAM" id="SSF81296">
    <property type="entry name" value="E set domains"/>
    <property type="match status" value="1"/>
</dbReference>
<dbReference type="EMBL" id="JAEUBF010000117">
    <property type="protein sequence ID" value="KAH3680434.1"/>
    <property type="molecule type" value="Genomic_DNA"/>
</dbReference>
<reference evidence="5" key="1">
    <citation type="journal article" date="2021" name="Open Biol.">
        <title>Shared evolutionary footprints suggest mitochondrial oxidative damage underlies multiple complex I losses in fungi.</title>
        <authorList>
            <person name="Schikora-Tamarit M.A."/>
            <person name="Marcet-Houben M."/>
            <person name="Nosek J."/>
            <person name="Gabaldon T."/>
        </authorList>
    </citation>
    <scope>NUCLEOTIDE SEQUENCE</scope>
    <source>
        <strain evidence="5">CBS6341</strain>
    </source>
</reference>
<feature type="region of interest" description="Disordered" evidence="3">
    <location>
        <begin position="234"/>
        <end position="265"/>
    </location>
</feature>
<evidence type="ECO:0000256" key="2">
    <source>
        <dbReference type="ARBA" id="ARBA00038216"/>
    </source>
</evidence>
<dbReference type="GO" id="GO:0007165">
    <property type="term" value="P:signal transduction"/>
    <property type="evidence" value="ECO:0007669"/>
    <property type="project" value="TreeGrafter"/>
</dbReference>
<comment type="similarity">
    <text evidence="2">Belongs to the CRP1/MDG1 family.</text>
</comment>
<evidence type="ECO:0000313" key="6">
    <source>
        <dbReference type="Proteomes" id="UP000769528"/>
    </source>
</evidence>
<feature type="region of interest" description="Disordered" evidence="3">
    <location>
        <begin position="102"/>
        <end position="140"/>
    </location>
</feature>
<sequence length="405" mass="45473">MGYNHTFHWPAGPKEVILTGTFDNWSRTLPLIKTSKGDFEITLPLNKSQLQDDKIIFKFVVDNNWRTSDEFQKTTDEHGIENNVIYLKDLSKESKSNEGVKIPEAGGLAYPTSNSAVTSQESKDVKHTVLPSQEGKQKTLGEPGVVIPQNVNEIKEFNEVRDVDAKELNERLNKTAKEEEEKSKNLTTTVLPSEEGKQKTLGEPGVVIPQNANEIKEFNEVRDVDAKELNERLNKTAKEEEEKSKNLTTTVLPSEEGKQKTLGEPGVVIPQNANEIKEFNEIRDVDAKELNEKLNGTKEKSSTGEAEAYEGKTKVKQVIRRDKQTGEETVIHSEPYVEEEVKTLDPKKNGTTTSAINQSKPKETAAQTAPEPEIKKSVARKSSQTKQPVKEKKGFFKKLFKKIND</sequence>
<proteinExistence type="inferred from homology"/>
<feature type="domain" description="AMP-activated protein kinase glycogen-binding" evidence="4">
    <location>
        <begin position="5"/>
        <end position="88"/>
    </location>
</feature>
<dbReference type="InterPro" id="IPR013783">
    <property type="entry name" value="Ig-like_fold"/>
</dbReference>
<dbReference type="GO" id="GO:0005634">
    <property type="term" value="C:nucleus"/>
    <property type="evidence" value="ECO:0007669"/>
    <property type="project" value="TreeGrafter"/>
</dbReference>
<dbReference type="GO" id="GO:0005737">
    <property type="term" value="C:cytoplasm"/>
    <property type="evidence" value="ECO:0007669"/>
    <property type="project" value="TreeGrafter"/>
</dbReference>
<dbReference type="Proteomes" id="UP000769528">
    <property type="component" value="Unassembled WGS sequence"/>
</dbReference>
<name>A0A9P8TIV5_9ASCO</name>
<accession>A0A9P8TIV5</accession>
<keyword evidence="6" id="KW-1185">Reference proteome</keyword>
<evidence type="ECO:0000313" key="5">
    <source>
        <dbReference type="EMBL" id="KAH3680434.1"/>
    </source>
</evidence>
<protein>
    <recommendedName>
        <fullName evidence="4">AMP-activated protein kinase glycogen-binding domain-containing protein</fullName>
    </recommendedName>
</protein>
<dbReference type="Pfam" id="PF16561">
    <property type="entry name" value="AMPK1_CBM"/>
    <property type="match status" value="1"/>
</dbReference>
<dbReference type="AlphaFoldDB" id="A0A9P8TIV5"/>
<reference evidence="5" key="2">
    <citation type="submission" date="2021-01" db="EMBL/GenBank/DDBJ databases">
        <authorList>
            <person name="Schikora-Tamarit M.A."/>
        </authorList>
    </citation>
    <scope>NUCLEOTIDE SEQUENCE</scope>
    <source>
        <strain evidence="5">CBS6341</strain>
    </source>
</reference>
<dbReference type="CDD" id="cd02859">
    <property type="entry name" value="E_set_AMPKbeta_like_N"/>
    <property type="match status" value="1"/>
</dbReference>
<organism evidence="5 6">
    <name type="scientific">Wickerhamomyces mucosus</name>
    <dbReference type="NCBI Taxonomy" id="1378264"/>
    <lineage>
        <taxon>Eukaryota</taxon>
        <taxon>Fungi</taxon>
        <taxon>Dikarya</taxon>
        <taxon>Ascomycota</taxon>
        <taxon>Saccharomycotina</taxon>
        <taxon>Saccharomycetes</taxon>
        <taxon>Phaffomycetales</taxon>
        <taxon>Wickerhamomycetaceae</taxon>
        <taxon>Wickerhamomyces</taxon>
    </lineage>
</organism>
<evidence type="ECO:0000259" key="4">
    <source>
        <dbReference type="Pfam" id="PF16561"/>
    </source>
</evidence>
<dbReference type="PANTHER" id="PTHR10343">
    <property type="entry name" value="5'-AMP-ACTIVATED PROTEIN KINASE , BETA SUBUNIT"/>
    <property type="match status" value="1"/>
</dbReference>
<feature type="compositionally biased region" description="Polar residues" evidence="3">
    <location>
        <begin position="111"/>
        <end position="120"/>
    </location>
</feature>
<evidence type="ECO:0000256" key="3">
    <source>
        <dbReference type="SAM" id="MobiDB-lite"/>
    </source>
</evidence>
<keyword evidence="1" id="KW-0597">Phosphoprotein</keyword>
<feature type="region of interest" description="Disordered" evidence="3">
    <location>
        <begin position="323"/>
        <end position="393"/>
    </location>
</feature>
<dbReference type="InterPro" id="IPR050827">
    <property type="entry name" value="CRP1_MDG1_kinase"/>
</dbReference>
<dbReference type="PANTHER" id="PTHR10343:SF81">
    <property type="entry name" value="CRUCIFORM DNA-RECOGNIZING PROTEIN 1-RELATED"/>
    <property type="match status" value="1"/>
</dbReference>
<feature type="compositionally biased region" description="Polar residues" evidence="3">
    <location>
        <begin position="349"/>
        <end position="359"/>
    </location>
</feature>
<gene>
    <name evidence="5" type="ORF">WICMUC_000365</name>
</gene>
<evidence type="ECO:0000256" key="1">
    <source>
        <dbReference type="ARBA" id="ARBA00022553"/>
    </source>
</evidence>
<dbReference type="InterPro" id="IPR014756">
    <property type="entry name" value="Ig_E-set"/>
</dbReference>
<dbReference type="GO" id="GO:0019901">
    <property type="term" value="F:protein kinase binding"/>
    <property type="evidence" value="ECO:0007669"/>
    <property type="project" value="TreeGrafter"/>
</dbReference>
<comment type="caution">
    <text evidence="5">The sequence shown here is derived from an EMBL/GenBank/DDBJ whole genome shotgun (WGS) entry which is preliminary data.</text>
</comment>
<feature type="region of interest" description="Disordered" evidence="3">
    <location>
        <begin position="173"/>
        <end position="204"/>
    </location>
</feature>
<dbReference type="Gene3D" id="2.60.40.10">
    <property type="entry name" value="Immunoglobulins"/>
    <property type="match status" value="1"/>
</dbReference>
<dbReference type="GO" id="GO:0031588">
    <property type="term" value="C:nucleotide-activated protein kinase complex"/>
    <property type="evidence" value="ECO:0007669"/>
    <property type="project" value="TreeGrafter"/>
</dbReference>
<feature type="compositionally biased region" description="Basic and acidic residues" evidence="3">
    <location>
        <begin position="173"/>
        <end position="184"/>
    </location>
</feature>
<dbReference type="InterPro" id="IPR032640">
    <property type="entry name" value="AMPK1_CBM"/>
</dbReference>
<feature type="compositionally biased region" description="Basic and acidic residues" evidence="3">
    <location>
        <begin position="234"/>
        <end position="245"/>
    </location>
</feature>
<feature type="compositionally biased region" description="Basic and acidic residues" evidence="3">
    <location>
        <begin position="339"/>
        <end position="348"/>
    </location>
</feature>